<dbReference type="AlphaFoldDB" id="A0A1H6CZS8"/>
<keyword evidence="1" id="KW-0812">Transmembrane</keyword>
<keyword evidence="1" id="KW-1133">Transmembrane helix</keyword>
<proteinExistence type="predicted"/>
<keyword evidence="1" id="KW-0472">Membrane</keyword>
<dbReference type="Proteomes" id="UP000236745">
    <property type="component" value="Unassembled WGS sequence"/>
</dbReference>
<feature type="transmembrane region" description="Helical" evidence="1">
    <location>
        <begin position="104"/>
        <end position="123"/>
    </location>
</feature>
<feature type="transmembrane region" description="Helical" evidence="1">
    <location>
        <begin position="79"/>
        <end position="98"/>
    </location>
</feature>
<dbReference type="EMBL" id="FNVQ01000004">
    <property type="protein sequence ID" value="SEG78274.1"/>
    <property type="molecule type" value="Genomic_DNA"/>
</dbReference>
<organism evidence="2 3">
    <name type="scientific">Marinobacterium lutimaris</name>
    <dbReference type="NCBI Taxonomy" id="568106"/>
    <lineage>
        <taxon>Bacteria</taxon>
        <taxon>Pseudomonadati</taxon>
        <taxon>Pseudomonadota</taxon>
        <taxon>Gammaproteobacteria</taxon>
        <taxon>Oceanospirillales</taxon>
        <taxon>Oceanospirillaceae</taxon>
        <taxon>Marinobacterium</taxon>
    </lineage>
</organism>
<sequence>MLGTIAAVWGFCGILMLFSSAIYRLGALALEMPVHSFSWYHWVALVACVLFMGFAEGYRGFQQNFSPRVAARLLYLQRNVTPARLIFAPFFGMGYFHATRKRQIISICLTAGIVVLVMIVRQMEQPWRGIIDSGVVLGLAWGIVSLAAFTFRAFSRPGYSVSPETP</sequence>
<gene>
    <name evidence="2" type="ORF">SAMN05444390_104356</name>
</gene>
<protein>
    <submittedName>
        <fullName evidence="2">Uncharacterized protein</fullName>
    </submittedName>
</protein>
<evidence type="ECO:0000256" key="1">
    <source>
        <dbReference type="SAM" id="Phobius"/>
    </source>
</evidence>
<keyword evidence="3" id="KW-1185">Reference proteome</keyword>
<feature type="transmembrane region" description="Helical" evidence="1">
    <location>
        <begin position="39"/>
        <end position="58"/>
    </location>
</feature>
<dbReference type="OrthoDB" id="9790458at2"/>
<feature type="transmembrane region" description="Helical" evidence="1">
    <location>
        <begin position="135"/>
        <end position="154"/>
    </location>
</feature>
<evidence type="ECO:0000313" key="2">
    <source>
        <dbReference type="EMBL" id="SEG78274.1"/>
    </source>
</evidence>
<accession>A0A1H6CZS8</accession>
<feature type="transmembrane region" description="Helical" evidence="1">
    <location>
        <begin position="7"/>
        <end position="27"/>
    </location>
</feature>
<reference evidence="2 3" key="1">
    <citation type="submission" date="2016-10" db="EMBL/GenBank/DDBJ databases">
        <authorList>
            <person name="de Groot N.N."/>
        </authorList>
    </citation>
    <scope>NUCLEOTIDE SEQUENCE [LARGE SCALE GENOMIC DNA]</scope>
    <source>
        <strain evidence="2 3">DSM 22012</strain>
    </source>
</reference>
<dbReference type="RefSeq" id="WP_104004723.1">
    <property type="nucleotide sequence ID" value="NZ_FNVQ01000004.1"/>
</dbReference>
<name>A0A1H6CZS8_9GAMM</name>
<evidence type="ECO:0000313" key="3">
    <source>
        <dbReference type="Proteomes" id="UP000236745"/>
    </source>
</evidence>